<evidence type="ECO:0000256" key="1">
    <source>
        <dbReference type="ARBA" id="ARBA00006347"/>
    </source>
</evidence>
<organism evidence="4 6">
    <name type="scientific">Ecytonucleospora hepatopenaei</name>
    <dbReference type="NCBI Taxonomy" id="646526"/>
    <lineage>
        <taxon>Eukaryota</taxon>
        <taxon>Fungi</taxon>
        <taxon>Fungi incertae sedis</taxon>
        <taxon>Microsporidia</taxon>
        <taxon>Enterocytozoonidae</taxon>
        <taxon>Ecytonucleospora</taxon>
    </lineage>
</organism>
<dbReference type="InterPro" id="IPR036249">
    <property type="entry name" value="Thioredoxin-like_sf"/>
</dbReference>
<dbReference type="CDD" id="cd02961">
    <property type="entry name" value="PDI_a_family"/>
    <property type="match status" value="1"/>
</dbReference>
<dbReference type="InterPro" id="IPR013766">
    <property type="entry name" value="Thioredoxin_domain"/>
</dbReference>
<gene>
    <name evidence="5" type="primary">SPAC1F5.02</name>
    <name evidence="4" type="ORF">EHP00_2548</name>
    <name evidence="5" type="ORF">EHP00_658</name>
</gene>
<keyword evidence="6" id="KW-1185">Reference proteome</keyword>
<dbReference type="EMBL" id="MNPJ01000009">
    <property type="protein sequence ID" value="OQS55417.1"/>
    <property type="molecule type" value="Genomic_DNA"/>
</dbReference>
<name>A0A1W0E822_9MICR</name>
<feature type="domain" description="Thioredoxin" evidence="3">
    <location>
        <begin position="275"/>
        <end position="406"/>
    </location>
</feature>
<feature type="region of interest" description="Disordered" evidence="2">
    <location>
        <begin position="419"/>
        <end position="448"/>
    </location>
</feature>
<protein>
    <submittedName>
        <fullName evidence="5">SPAC1F5.02</fullName>
    </submittedName>
</protein>
<feature type="compositionally biased region" description="Acidic residues" evidence="2">
    <location>
        <begin position="439"/>
        <end position="448"/>
    </location>
</feature>
<dbReference type="GO" id="GO:0003756">
    <property type="term" value="F:protein disulfide isomerase activity"/>
    <property type="evidence" value="ECO:0007669"/>
    <property type="project" value="TreeGrafter"/>
</dbReference>
<dbReference type="SUPFAM" id="SSF52833">
    <property type="entry name" value="Thioredoxin-like"/>
    <property type="match status" value="2"/>
</dbReference>
<reference evidence="4 6" key="1">
    <citation type="journal article" date="2017" name="Environ. Microbiol.">
        <title>Decay of the glycolytic pathway and adaptation to intranuclear parasitism within Enterocytozoonidae microsporidia.</title>
        <authorList>
            <person name="Wiredu Boakye D."/>
            <person name="Jaroenlak P."/>
            <person name="Prachumwat A."/>
            <person name="Williams T.A."/>
            <person name="Bateman K.S."/>
            <person name="Itsathitphaisarn O."/>
            <person name="Sritunyalucksana K."/>
            <person name="Paszkiewicz K.H."/>
            <person name="Moore K.A."/>
            <person name="Stentiford G.D."/>
            <person name="Williams B.A."/>
        </authorList>
    </citation>
    <scope>NUCLEOTIDE SEQUENCE [LARGE SCALE GENOMIC DNA]</scope>
    <source>
        <strain evidence="4 6">TH1</strain>
    </source>
</reference>
<accession>A0A1W0E822</accession>
<evidence type="ECO:0000313" key="4">
    <source>
        <dbReference type="EMBL" id="OQS55417.1"/>
    </source>
</evidence>
<evidence type="ECO:0000259" key="3">
    <source>
        <dbReference type="PROSITE" id="PS51352"/>
    </source>
</evidence>
<dbReference type="VEuPathDB" id="MicrosporidiaDB:EHP00_658"/>
<dbReference type="PANTHER" id="PTHR18929">
    <property type="entry name" value="PROTEIN DISULFIDE ISOMERASE"/>
    <property type="match status" value="1"/>
</dbReference>
<dbReference type="Proteomes" id="UP000192758">
    <property type="component" value="Unassembled WGS sequence"/>
</dbReference>
<evidence type="ECO:0000256" key="2">
    <source>
        <dbReference type="SAM" id="MobiDB-lite"/>
    </source>
</evidence>
<dbReference type="GO" id="GO:0006457">
    <property type="term" value="P:protein folding"/>
    <property type="evidence" value="ECO:0007669"/>
    <property type="project" value="TreeGrafter"/>
</dbReference>
<dbReference type="PROSITE" id="PS51352">
    <property type="entry name" value="THIOREDOXIN_2"/>
    <property type="match status" value="1"/>
</dbReference>
<comment type="similarity">
    <text evidence="1">Belongs to the protein disulfide isomerase family.</text>
</comment>
<dbReference type="Gene3D" id="3.40.30.10">
    <property type="entry name" value="Glutaredoxin"/>
    <property type="match status" value="2"/>
</dbReference>
<dbReference type="STRING" id="646526.A0A1W0E822"/>
<sequence length="448" mass="51536">MLITNIVQVFARELLMEASTFPTDLPTKYNTKENKALKENEAVLNFDGVKVSYKSVEEATHAYEVLKNIKNYLENLPEIVTEIQTKERSFEKDLLTGTYNFIVFFTDKATDIQKIQNFEVLPNFKIMISTSKADAKKVGANFPGIYCYNAEEKNSYTMEFPPSLVNLSNSILLKSFEKISAENIRYFQSWEKKMIYFINNRDATYEEDAKRFNPITKKFTTKTKVIWFKPEDVPLLNDLLKLDPNDYPVMCMLDEKAKFLVKKVTEGNMANSIDSLLAGKAEKIVFSSEIPEDNKDRLIKVMNTETISKERADLSVDKLFVFTSPNCGHCKNLKPVLESLSKILKNKSVKIDFFEYNTLENEPVSDLDISGVPAMYFKKQGEKEMIVVDGKRSIPELLMYLAEQGVSSKINLDDFKEHIPKEEKVEEEKEKATETPEEKTEEEAKELL</sequence>
<dbReference type="VEuPathDB" id="MicrosporidiaDB:EHP00_2548"/>
<dbReference type="GO" id="GO:0005783">
    <property type="term" value="C:endoplasmic reticulum"/>
    <property type="evidence" value="ECO:0007669"/>
    <property type="project" value="TreeGrafter"/>
</dbReference>
<proteinExistence type="inferred from homology"/>
<dbReference type="EMBL" id="MNPJ01000007">
    <property type="protein sequence ID" value="OQS55603.1"/>
    <property type="molecule type" value="Genomic_DNA"/>
</dbReference>
<dbReference type="AlphaFoldDB" id="A0A1W0E822"/>
<dbReference type="OrthoDB" id="427280at2759"/>
<evidence type="ECO:0000313" key="6">
    <source>
        <dbReference type="Proteomes" id="UP000192758"/>
    </source>
</evidence>
<evidence type="ECO:0000313" key="5">
    <source>
        <dbReference type="EMBL" id="OQS55603.1"/>
    </source>
</evidence>
<dbReference type="GO" id="GO:0034976">
    <property type="term" value="P:response to endoplasmic reticulum stress"/>
    <property type="evidence" value="ECO:0007669"/>
    <property type="project" value="TreeGrafter"/>
</dbReference>
<dbReference type="Pfam" id="PF13848">
    <property type="entry name" value="Thioredoxin_6"/>
    <property type="match status" value="1"/>
</dbReference>
<feature type="compositionally biased region" description="Basic and acidic residues" evidence="2">
    <location>
        <begin position="419"/>
        <end position="438"/>
    </location>
</feature>
<dbReference type="Pfam" id="PF00085">
    <property type="entry name" value="Thioredoxin"/>
    <property type="match status" value="1"/>
</dbReference>
<comment type="caution">
    <text evidence="4">The sequence shown here is derived from an EMBL/GenBank/DDBJ whole genome shotgun (WGS) entry which is preliminary data.</text>
</comment>